<organism evidence="4 5">
    <name type="scientific">Paraprevotella clara YIT 11840</name>
    <dbReference type="NCBI Taxonomy" id="762968"/>
    <lineage>
        <taxon>Bacteria</taxon>
        <taxon>Pseudomonadati</taxon>
        <taxon>Bacteroidota</taxon>
        <taxon>Bacteroidia</taxon>
        <taxon>Bacteroidales</taxon>
        <taxon>Prevotellaceae</taxon>
        <taxon>Paraprevotella</taxon>
    </lineage>
</organism>
<dbReference type="eggNOG" id="COG1216">
    <property type="taxonomic scope" value="Bacteria"/>
</dbReference>
<dbReference type="EMBL" id="AFFY01000020">
    <property type="protein sequence ID" value="EHH00659.1"/>
    <property type="molecule type" value="Genomic_DNA"/>
</dbReference>
<dbReference type="HOGENOM" id="CLU_025996_25_1_10"/>
<feature type="domain" description="Glycosyltransferase 2-like" evidence="3">
    <location>
        <begin position="5"/>
        <end position="131"/>
    </location>
</feature>
<evidence type="ECO:0000259" key="3">
    <source>
        <dbReference type="Pfam" id="PF00535"/>
    </source>
</evidence>
<keyword evidence="1" id="KW-0328">Glycosyltransferase</keyword>
<comment type="caution">
    <text evidence="4">The sequence shown here is derived from an EMBL/GenBank/DDBJ whole genome shotgun (WGS) entry which is preliminary data.</text>
</comment>
<accession>G5SPU3</accession>
<dbReference type="OrthoDB" id="9815829at2"/>
<dbReference type="Proteomes" id="UP000003598">
    <property type="component" value="Unassembled WGS sequence"/>
</dbReference>
<gene>
    <name evidence="4" type="ORF">HMPREF9441_01377</name>
</gene>
<dbReference type="PATRIC" id="fig|762968.3.peg.1228"/>
<dbReference type="AlphaFoldDB" id="G5SPU3"/>
<dbReference type="RefSeq" id="WP_008619094.1">
    <property type="nucleotide sequence ID" value="NZ_JH376595.1"/>
</dbReference>
<dbReference type="PANTHER" id="PTHR22916">
    <property type="entry name" value="GLYCOSYLTRANSFERASE"/>
    <property type="match status" value="1"/>
</dbReference>
<name>G5SPU3_9BACT</name>
<dbReference type="SUPFAM" id="SSF53448">
    <property type="entry name" value="Nucleotide-diphospho-sugar transferases"/>
    <property type="match status" value="1"/>
</dbReference>
<dbReference type="GO" id="GO:0016758">
    <property type="term" value="F:hexosyltransferase activity"/>
    <property type="evidence" value="ECO:0007669"/>
    <property type="project" value="UniProtKB-ARBA"/>
</dbReference>
<reference evidence="4 5" key="1">
    <citation type="submission" date="2011-03" db="EMBL/GenBank/DDBJ databases">
        <authorList>
            <person name="Weinstock G."/>
            <person name="Sodergren E."/>
            <person name="Clifton S."/>
            <person name="Fulton L."/>
            <person name="Fulton B."/>
            <person name="Courtney L."/>
            <person name="Fronick C."/>
            <person name="Harrison M."/>
            <person name="Strong C."/>
            <person name="Farmer C."/>
            <person name="Delahaunty K."/>
            <person name="Markovic C."/>
            <person name="Hall O."/>
            <person name="Minx P."/>
            <person name="Tomlinson C."/>
            <person name="Mitreva M."/>
            <person name="Hou S."/>
            <person name="Chen J."/>
            <person name="Wollam A."/>
            <person name="Pepin K.H."/>
            <person name="Johnson M."/>
            <person name="Bhonagiri V."/>
            <person name="Zhang X."/>
            <person name="Suruliraj S."/>
            <person name="Warren W."/>
            <person name="Chinwalla A."/>
            <person name="Mardis E.R."/>
            <person name="Wilson R.K."/>
        </authorList>
    </citation>
    <scope>NUCLEOTIDE SEQUENCE [LARGE SCALE GENOMIC DNA]</scope>
    <source>
        <strain evidence="4 5">YIT 11840</strain>
    </source>
</reference>
<evidence type="ECO:0000313" key="4">
    <source>
        <dbReference type="EMBL" id="EHH00659.1"/>
    </source>
</evidence>
<protein>
    <submittedName>
        <fullName evidence="4">Glycosyltransferase, group 2 family protein</fullName>
    </submittedName>
</protein>
<evidence type="ECO:0000313" key="5">
    <source>
        <dbReference type="Proteomes" id="UP000003598"/>
    </source>
</evidence>
<dbReference type="STRING" id="762968.HMPREF9441_01377"/>
<evidence type="ECO:0000256" key="2">
    <source>
        <dbReference type="ARBA" id="ARBA00022679"/>
    </source>
</evidence>
<dbReference type="PANTHER" id="PTHR22916:SF51">
    <property type="entry name" value="GLYCOSYLTRANSFERASE EPSH-RELATED"/>
    <property type="match status" value="1"/>
</dbReference>
<sequence>MPKVSIIVPIYNVERYLDRCIQSLLNQTLKDIEIILVDDGSPDNCPDLCNEYARKDSRIKVIHKKNAGLGFARNSGLDIANGEYIAFVDSDDYVSENMYEQLYNETVAQNFDIVYCGVNAQKRNGKIIREHVTDRIITKDEIITVLGNMIACDVHSKQERSEPMSVWHAIYKTEIIDRYHIRFMSEREILSEDILFDIQLLPHCKNIRFIPQALYHYCYNNTSLTQTFSEDKLSRNLALLQEMIFILQKQGLAHLEQRALRFFIGYNRVFLKNILLSHYGYKKKKALCHELYNNKGWNIIFLKYPISQMSLPHRFILLTIKHKLFHINFIIYKLLHYFQK</sequence>
<dbReference type="GeneID" id="93556949"/>
<dbReference type="Pfam" id="PF00535">
    <property type="entry name" value="Glycos_transf_2"/>
    <property type="match status" value="1"/>
</dbReference>
<keyword evidence="2 4" id="KW-0808">Transferase</keyword>
<dbReference type="Gene3D" id="3.90.550.10">
    <property type="entry name" value="Spore Coat Polysaccharide Biosynthesis Protein SpsA, Chain A"/>
    <property type="match status" value="1"/>
</dbReference>
<dbReference type="InterPro" id="IPR001173">
    <property type="entry name" value="Glyco_trans_2-like"/>
</dbReference>
<keyword evidence="5" id="KW-1185">Reference proteome</keyword>
<dbReference type="InterPro" id="IPR029044">
    <property type="entry name" value="Nucleotide-diphossugar_trans"/>
</dbReference>
<evidence type="ECO:0000256" key="1">
    <source>
        <dbReference type="ARBA" id="ARBA00022676"/>
    </source>
</evidence>
<dbReference type="CDD" id="cd00761">
    <property type="entry name" value="Glyco_tranf_GTA_type"/>
    <property type="match status" value="1"/>
</dbReference>
<proteinExistence type="predicted"/>